<sequence>MTIVIRITSTLQFGIFKKSDTICKMTGCNVTILLQTESGNFFHYCSNKKSEELVNAMIEEFSTEKASSYSLKKGSASKEKLKKSPMDNFAEQHTQELNNRKGGILDAEQQSDDESLSPPPTRRSTRHTTNKRKNTKKPKQSKKPASPQSSPFSPSDIVEDVSPRPPFGVGIGPESQRGVALGHTPTAFPSDTPHIVRPAQNPTGDPHNTMLRLSIPRAPALDHQQQHHSGPVPTHSGPLYPIGYDAFFLNQHAIDAYRSSMTGASVPGNGSDHITIPSVRDLIQQPVEVGNKRKRDSDAGDLGEPFNARKRHKLMPFLYPEEEMSVTSHKITPPMLLPSDFKPPFGGAAHGAAPHETQTPRTPSSHLDLI</sequence>
<evidence type="ECO:0000256" key="1">
    <source>
        <dbReference type="SAM" id="MobiDB-lite"/>
    </source>
</evidence>
<reference evidence="2" key="1">
    <citation type="submission" date="2021-01" db="EMBL/GenBank/DDBJ databases">
        <authorList>
            <person name="Corre E."/>
            <person name="Pelletier E."/>
            <person name="Niang G."/>
            <person name="Scheremetjew M."/>
            <person name="Finn R."/>
            <person name="Kale V."/>
            <person name="Holt S."/>
            <person name="Cochrane G."/>
            <person name="Meng A."/>
            <person name="Brown T."/>
            <person name="Cohen L."/>
        </authorList>
    </citation>
    <scope>NUCLEOTIDE SEQUENCE</scope>
    <source>
        <strain evidence="2">WS</strain>
    </source>
</reference>
<protein>
    <recommendedName>
        <fullName evidence="3">MADS-box domain-containing protein</fullName>
    </recommendedName>
</protein>
<proteinExistence type="predicted"/>
<feature type="region of interest" description="Disordered" evidence="1">
    <location>
        <begin position="339"/>
        <end position="370"/>
    </location>
</feature>
<feature type="compositionally biased region" description="Polar residues" evidence="1">
    <location>
        <begin position="356"/>
        <end position="370"/>
    </location>
</feature>
<gene>
    <name evidence="2" type="ORF">PCOS0759_LOCUS453</name>
</gene>
<feature type="compositionally biased region" description="Low complexity" evidence="1">
    <location>
        <begin position="343"/>
        <end position="355"/>
    </location>
</feature>
<accession>A0A7S1PF86</accession>
<feature type="region of interest" description="Disordered" evidence="1">
    <location>
        <begin position="100"/>
        <end position="203"/>
    </location>
</feature>
<dbReference type="AlphaFoldDB" id="A0A7S1PF86"/>
<dbReference type="EMBL" id="HBGD01000593">
    <property type="protein sequence ID" value="CAD9077222.1"/>
    <property type="molecule type" value="Transcribed_RNA"/>
</dbReference>
<feature type="compositionally biased region" description="Low complexity" evidence="1">
    <location>
        <begin position="143"/>
        <end position="155"/>
    </location>
</feature>
<feature type="compositionally biased region" description="Basic residues" evidence="1">
    <location>
        <begin position="123"/>
        <end position="142"/>
    </location>
</feature>
<evidence type="ECO:0008006" key="3">
    <source>
        <dbReference type="Google" id="ProtNLM"/>
    </source>
</evidence>
<evidence type="ECO:0000313" key="2">
    <source>
        <dbReference type="EMBL" id="CAD9077222.1"/>
    </source>
</evidence>
<organism evidence="2">
    <name type="scientific">Percolomonas cosmopolitus</name>
    <dbReference type="NCBI Taxonomy" id="63605"/>
    <lineage>
        <taxon>Eukaryota</taxon>
        <taxon>Discoba</taxon>
        <taxon>Heterolobosea</taxon>
        <taxon>Tetramitia</taxon>
        <taxon>Eutetramitia</taxon>
        <taxon>Percolomonadidae</taxon>
        <taxon>Percolomonas</taxon>
    </lineage>
</organism>
<name>A0A7S1PF86_9EUKA</name>